<dbReference type="AlphaFoldDB" id="A0A154W8A0"/>
<dbReference type="OrthoDB" id="9803846at2"/>
<evidence type="ECO:0000259" key="4">
    <source>
        <dbReference type="Pfam" id="PF00464"/>
    </source>
</evidence>
<sequence>MSVATPWSADFAADLTTADPRIQRLIAAEETRNNGTVNLIASESYCPKATVEAEASILVNKNATGYPAERNVAGCQVINEIEELACARALALFGAEHANIQALSSTIANIAVLRGLLKQGDTILSLRESAGGHHSHGARYHVSGQDYKVVGFGVDEAVGAIDLEAVLKKARAERPAMIVAGSTAYPRAIDFKGLRRIADEVGALFFADIAHVAGLVVTGLHENPAPYADVVTTSTHKTFCGPRTGGLILSRKAHAAAVDDALFPGMQGAPGAHIIAGRAVLFDIVSRPGFKALMTRVLENAQHLAKAVLDTGIPLYLGGTDTHMVVADLRKLDVSEVALDRVLEEHNILCNRITLPIRDGDASRVGLRLGSNAMTIRGMDAEGLATAAQAIASIVRRPDRALDAGLAKRMRALGDAYPVPLGFLPQQAAAA</sequence>
<organism evidence="5 6">
    <name type="scientific">Oceanibaculum pacificum</name>
    <dbReference type="NCBI Taxonomy" id="580166"/>
    <lineage>
        <taxon>Bacteria</taxon>
        <taxon>Pseudomonadati</taxon>
        <taxon>Pseudomonadota</taxon>
        <taxon>Alphaproteobacteria</taxon>
        <taxon>Rhodospirillales</taxon>
        <taxon>Oceanibaculaceae</taxon>
        <taxon>Oceanibaculum</taxon>
    </lineage>
</organism>
<dbReference type="Pfam" id="PF00464">
    <property type="entry name" value="SHMT"/>
    <property type="match status" value="1"/>
</dbReference>
<dbReference type="NCBIfam" id="NF000586">
    <property type="entry name" value="PRK00011.1"/>
    <property type="match status" value="1"/>
</dbReference>
<dbReference type="Gene3D" id="3.40.640.10">
    <property type="entry name" value="Type I PLP-dependent aspartate aminotransferase-like (Major domain)"/>
    <property type="match status" value="1"/>
</dbReference>
<dbReference type="InterPro" id="IPR049943">
    <property type="entry name" value="Ser_HO-MeTrfase-like"/>
</dbReference>
<dbReference type="PANTHER" id="PTHR11680">
    <property type="entry name" value="SERINE HYDROXYMETHYLTRANSFERASE"/>
    <property type="match status" value="1"/>
</dbReference>
<dbReference type="GO" id="GO:0030170">
    <property type="term" value="F:pyridoxal phosphate binding"/>
    <property type="evidence" value="ECO:0007669"/>
    <property type="project" value="InterPro"/>
</dbReference>
<evidence type="ECO:0000256" key="3">
    <source>
        <dbReference type="PIRSR" id="PIRSR000412-50"/>
    </source>
</evidence>
<dbReference type="GO" id="GO:0004372">
    <property type="term" value="F:glycine hydroxymethyltransferase activity"/>
    <property type="evidence" value="ECO:0007669"/>
    <property type="project" value="InterPro"/>
</dbReference>
<dbReference type="Proteomes" id="UP000076400">
    <property type="component" value="Unassembled WGS sequence"/>
</dbReference>
<dbReference type="RefSeq" id="WP_067554556.1">
    <property type="nucleotide sequence ID" value="NZ_LPXN01000095.1"/>
</dbReference>
<dbReference type="InterPro" id="IPR015421">
    <property type="entry name" value="PyrdxlP-dep_Trfase_major"/>
</dbReference>
<feature type="modified residue" description="N6-(pyridoxal phosphate)lysine" evidence="3">
    <location>
        <position position="237"/>
    </location>
</feature>
<dbReference type="InterPro" id="IPR015424">
    <property type="entry name" value="PyrdxlP-dep_Trfase"/>
</dbReference>
<protein>
    <recommendedName>
        <fullName evidence="4">Serine hydroxymethyltransferase-like domain-containing protein</fullName>
    </recommendedName>
</protein>
<proteinExistence type="predicted"/>
<keyword evidence="2 3" id="KW-0663">Pyridoxal phosphate</keyword>
<dbReference type="InterPro" id="IPR001085">
    <property type="entry name" value="Ser_HO-MeTrfase"/>
</dbReference>
<dbReference type="PIRSF" id="PIRSF000412">
    <property type="entry name" value="SHMT"/>
    <property type="match status" value="1"/>
</dbReference>
<dbReference type="EMBL" id="LPXN01000095">
    <property type="protein sequence ID" value="KZD09747.1"/>
    <property type="molecule type" value="Genomic_DNA"/>
</dbReference>
<dbReference type="InterPro" id="IPR039429">
    <property type="entry name" value="SHMT-like_dom"/>
</dbReference>
<accession>A0A154W8A0</accession>
<evidence type="ECO:0000256" key="1">
    <source>
        <dbReference type="ARBA" id="ARBA00001933"/>
    </source>
</evidence>
<evidence type="ECO:0000313" key="5">
    <source>
        <dbReference type="EMBL" id="KZD09747.1"/>
    </source>
</evidence>
<dbReference type="STRING" id="580166.AUP43_06770"/>
<name>A0A154W8A0_9PROT</name>
<gene>
    <name evidence="5" type="ORF">AUP43_06770</name>
</gene>
<dbReference type="InterPro" id="IPR015422">
    <property type="entry name" value="PyrdxlP-dep_Trfase_small"/>
</dbReference>
<dbReference type="GO" id="GO:0005829">
    <property type="term" value="C:cytosol"/>
    <property type="evidence" value="ECO:0007669"/>
    <property type="project" value="TreeGrafter"/>
</dbReference>
<dbReference type="GO" id="GO:0019264">
    <property type="term" value="P:glycine biosynthetic process from serine"/>
    <property type="evidence" value="ECO:0007669"/>
    <property type="project" value="InterPro"/>
</dbReference>
<dbReference type="SUPFAM" id="SSF53383">
    <property type="entry name" value="PLP-dependent transferases"/>
    <property type="match status" value="1"/>
</dbReference>
<dbReference type="Gene3D" id="3.90.1150.10">
    <property type="entry name" value="Aspartate Aminotransferase, domain 1"/>
    <property type="match status" value="1"/>
</dbReference>
<comment type="cofactor">
    <cofactor evidence="1 3">
        <name>pyridoxal 5'-phosphate</name>
        <dbReference type="ChEBI" id="CHEBI:597326"/>
    </cofactor>
</comment>
<dbReference type="PANTHER" id="PTHR11680:SF35">
    <property type="entry name" value="SERINE HYDROXYMETHYLTRANSFERASE 1"/>
    <property type="match status" value="1"/>
</dbReference>
<comment type="caution">
    <text evidence="5">The sequence shown here is derived from an EMBL/GenBank/DDBJ whole genome shotgun (WGS) entry which is preliminary data.</text>
</comment>
<evidence type="ECO:0000313" key="6">
    <source>
        <dbReference type="Proteomes" id="UP000076400"/>
    </source>
</evidence>
<evidence type="ECO:0000256" key="2">
    <source>
        <dbReference type="ARBA" id="ARBA00022898"/>
    </source>
</evidence>
<feature type="domain" description="Serine hydroxymethyltransferase-like" evidence="4">
    <location>
        <begin position="16"/>
        <end position="389"/>
    </location>
</feature>
<dbReference type="GO" id="GO:0035999">
    <property type="term" value="P:tetrahydrofolate interconversion"/>
    <property type="evidence" value="ECO:0007669"/>
    <property type="project" value="InterPro"/>
</dbReference>
<reference evidence="5 6" key="1">
    <citation type="submission" date="2015-12" db="EMBL/GenBank/DDBJ databases">
        <title>Genome sequence of Oceanibaculum pacificum MCCC 1A02656.</title>
        <authorList>
            <person name="Lu L."/>
            <person name="Lai Q."/>
            <person name="Shao Z."/>
            <person name="Qian P."/>
        </authorList>
    </citation>
    <scope>NUCLEOTIDE SEQUENCE [LARGE SCALE GENOMIC DNA]</scope>
    <source>
        <strain evidence="5 6">MCCC 1A02656</strain>
    </source>
</reference>
<keyword evidence="6" id="KW-1185">Reference proteome</keyword>